<dbReference type="PANTHER" id="PTHR24198">
    <property type="entry name" value="ANKYRIN REPEAT AND PROTEIN KINASE DOMAIN-CONTAINING PROTEIN"/>
    <property type="match status" value="1"/>
</dbReference>
<evidence type="ECO:0000313" key="4">
    <source>
        <dbReference type="EMBL" id="KAF5706214.1"/>
    </source>
</evidence>
<keyword evidence="5" id="KW-1185">Reference proteome</keyword>
<dbReference type="PROSITE" id="PS50088">
    <property type="entry name" value="ANK_REPEAT"/>
    <property type="match status" value="2"/>
</dbReference>
<dbReference type="InterPro" id="IPR002110">
    <property type="entry name" value="Ankyrin_rpt"/>
</dbReference>
<evidence type="ECO:0000256" key="3">
    <source>
        <dbReference type="PROSITE-ProRule" id="PRU00023"/>
    </source>
</evidence>
<comment type="caution">
    <text evidence="4">The sequence shown here is derived from an EMBL/GenBank/DDBJ whole genome shotgun (WGS) entry which is preliminary data.</text>
</comment>
<feature type="repeat" description="ANK" evidence="3">
    <location>
        <begin position="860"/>
        <end position="892"/>
    </location>
</feature>
<dbReference type="PANTHER" id="PTHR24198:SF165">
    <property type="entry name" value="ANKYRIN REPEAT-CONTAINING PROTEIN-RELATED"/>
    <property type="match status" value="1"/>
</dbReference>
<evidence type="ECO:0000256" key="1">
    <source>
        <dbReference type="ARBA" id="ARBA00022737"/>
    </source>
</evidence>
<feature type="repeat" description="ANK" evidence="3">
    <location>
        <begin position="1171"/>
        <end position="1199"/>
    </location>
</feature>
<name>A0A8H6D796_9HYPO</name>
<proteinExistence type="predicted"/>
<dbReference type="Proteomes" id="UP000532311">
    <property type="component" value="Unassembled WGS sequence"/>
</dbReference>
<dbReference type="SUPFAM" id="SSF48403">
    <property type="entry name" value="Ankyrin repeat"/>
    <property type="match status" value="2"/>
</dbReference>
<sequence>MASRASPQSPLAERMHLPDKPEPLLALLKNPRAVLRTRSAMEALQWAEVVLDLRSKGPSNESKFIWLYFAFKAQDSRLYTIESMLYTFVSQLSAKLYRDDDIPEGFIELLQTFETDGVSVGWNLDDLFSIFTEILLHLGSNGVCVYWILGNVNPNMNSVGWLLDNLKRLAEECEIKFNVLITTLGPFVGLEAWTLADITEIGHYITETNDAKGKSDFTQDLRIWSKTSEFNLDFWELVQSRPQVYNYITRLQEVLAYCGDDINLRTMFLECCHYHDLDDILGRITADLSSETQIVVQNQIFGLAVSQLSAAPEELVKRTILLTLHPLRPLTLDELEEALSVDGVLPPQCLGQPRALIPILRSSVSGLLDMSDSIIRFQHPNLPGYLLARPLAWMPTPVIAHGEIADLCLKYILANANETKNAMDIDANIHRRHNAPKFLAYSIQEWPRHAVSSANGRGFLSHMSEELLNDTTVVDQWAKEYWGYSNPFVSGLMTRGGPLSIFAMHGLEALLEHTIKQQNSNSGQLAYPIIPVLATSAYYSELSIFERLLPFAQSETESWNTVVLAAMLSGEDQTVVQVIAHAHGRVMDHDLLLCRASVLGQTAAVESLISMIGTLQSDAATLRGMSALELACCRDQANGAIIQTLIDHNKSLVTDEKYISRVVRLATKHAKGEALSILLSISKIFEVARTAQDDLLRIACLFGKHDVLVKLLEMLPSPVSHQFFSFTASFFGTSSHRRCCLALLDHAKDHLSNHTGDYTQILRATLNSEIPDLFTAVLEIPNGLNSSAYEEILYAAVLNNFEEHKFRSLLQAGEQKCGKDETYSSHREAIVLAVEYRNEVALRLLAVENSPSLLEKEDWRKRTPLFRAAWWGHLEMVRILLDAKADIEAADDSGWRPLHAAYDNAGITSLLLDKGAQVSAKTEEGLTALDLAAKWGQSESLTILLGHKPGPDRNSIQSAFSLAIEMGAKSTPKLLIEAGASPLRLPTGGLSQLRQAITNQSVDLVKLLLEFDIDLNDPETDEADPILHTAVYSFSPEYEKDGLCILEALIRRGARVDDENQQNNTPLAQAVLSDIPEVAKCLIENEADVDAETGQGVPIVILACYHASARIVQLLHEQGADFNVVTTGILGSPLHAALYRQLDEKKDAVIQYLVHHVGIDIRTPAPWWGPPLGLACLFGSLDSIELLLEKGAKLEQPDHVGRLPIHFALYRTREHVRLLTSRGARLFVEDKLQRGALHFAVLSGSLELVKYILSEAERQNESIVNAKDIDGWTPLLWAVRVCCLHQWRSENHRSQTSEIIWELRRHGADLKVMGKGLSASRNPLALAAYYRLSEEVINALDPDAKEDDPIDDKRRHRLSRLTRHYRTGKSYDERWFCDMCLT</sequence>
<dbReference type="PROSITE" id="PS50297">
    <property type="entry name" value="ANK_REP_REGION"/>
    <property type="match status" value="1"/>
</dbReference>
<keyword evidence="1" id="KW-0677">Repeat</keyword>
<dbReference type="EMBL" id="JAAQPF010000327">
    <property type="protein sequence ID" value="KAF5706214.1"/>
    <property type="molecule type" value="Genomic_DNA"/>
</dbReference>
<feature type="non-terminal residue" evidence="4">
    <location>
        <position position="1382"/>
    </location>
</feature>
<keyword evidence="2 3" id="KW-0040">ANK repeat</keyword>
<dbReference type="Gene3D" id="1.25.40.20">
    <property type="entry name" value="Ankyrin repeat-containing domain"/>
    <property type="match status" value="4"/>
</dbReference>
<protein>
    <submittedName>
        <fullName evidence="4">Ankyrin repeat-containing protein</fullName>
    </submittedName>
</protein>
<dbReference type="Pfam" id="PF12796">
    <property type="entry name" value="Ank_2"/>
    <property type="match status" value="3"/>
</dbReference>
<organism evidence="4 5">
    <name type="scientific">Fusarium globosum</name>
    <dbReference type="NCBI Taxonomy" id="78864"/>
    <lineage>
        <taxon>Eukaryota</taxon>
        <taxon>Fungi</taxon>
        <taxon>Dikarya</taxon>
        <taxon>Ascomycota</taxon>
        <taxon>Pezizomycotina</taxon>
        <taxon>Sordariomycetes</taxon>
        <taxon>Hypocreomycetidae</taxon>
        <taxon>Hypocreales</taxon>
        <taxon>Nectriaceae</taxon>
        <taxon>Fusarium</taxon>
        <taxon>Fusarium fujikuroi species complex</taxon>
    </lineage>
</organism>
<dbReference type="InterPro" id="IPR036770">
    <property type="entry name" value="Ankyrin_rpt-contain_sf"/>
</dbReference>
<evidence type="ECO:0000313" key="5">
    <source>
        <dbReference type="Proteomes" id="UP000532311"/>
    </source>
</evidence>
<evidence type="ECO:0000256" key="2">
    <source>
        <dbReference type="ARBA" id="ARBA00023043"/>
    </source>
</evidence>
<accession>A0A8H6D796</accession>
<reference evidence="4 5" key="1">
    <citation type="submission" date="2020-05" db="EMBL/GenBank/DDBJ databases">
        <title>Identification and distribution of gene clusters putatively required for synthesis of sphingolipid metabolism inhibitors in phylogenetically diverse species of the filamentous fungus Fusarium.</title>
        <authorList>
            <person name="Kim H.-S."/>
            <person name="Busman M."/>
            <person name="Brown D.W."/>
            <person name="Divon H."/>
            <person name="Uhlig S."/>
            <person name="Proctor R.H."/>
        </authorList>
    </citation>
    <scope>NUCLEOTIDE SEQUENCE [LARGE SCALE GENOMIC DNA]</scope>
    <source>
        <strain evidence="4 5">NRRL 26131</strain>
    </source>
</reference>
<dbReference type="SMART" id="SM00248">
    <property type="entry name" value="ANK"/>
    <property type="match status" value="14"/>
</dbReference>
<gene>
    <name evidence="4" type="ORF">FGLOB1_7534</name>
</gene>